<keyword evidence="4 5" id="KW-0378">Hydrolase</keyword>
<organism evidence="7 8">
    <name type="scientific">Bombilactobacillus mellifer</name>
    <dbReference type="NCBI Taxonomy" id="1218492"/>
    <lineage>
        <taxon>Bacteria</taxon>
        <taxon>Bacillati</taxon>
        <taxon>Bacillota</taxon>
        <taxon>Bacilli</taxon>
        <taxon>Lactobacillales</taxon>
        <taxon>Lactobacillaceae</taxon>
        <taxon>Bombilactobacillus</taxon>
    </lineage>
</organism>
<gene>
    <name evidence="5 7" type="primary">mrnC</name>
    <name evidence="7" type="ORF">JG30_03580</name>
</gene>
<dbReference type="GO" id="GO:0019843">
    <property type="term" value="F:rRNA binding"/>
    <property type="evidence" value="ECO:0007669"/>
    <property type="project" value="UniProtKB-UniRule"/>
</dbReference>
<keyword evidence="8" id="KW-1185">Reference proteome</keyword>
<comment type="subcellular location">
    <subcellularLocation>
        <location evidence="5">Cytoplasm</location>
    </subcellularLocation>
</comment>
<dbReference type="InterPro" id="IPR000999">
    <property type="entry name" value="RNase_III_dom"/>
</dbReference>
<evidence type="ECO:0000256" key="3">
    <source>
        <dbReference type="ARBA" id="ARBA00022759"/>
    </source>
</evidence>
<evidence type="ECO:0000256" key="2">
    <source>
        <dbReference type="ARBA" id="ARBA00022722"/>
    </source>
</evidence>
<evidence type="ECO:0000313" key="7">
    <source>
        <dbReference type="EMBL" id="KJY62569.1"/>
    </source>
</evidence>
<keyword evidence="2 5" id="KW-0540">Nuclease</keyword>
<keyword evidence="5" id="KW-0460">Magnesium</keyword>
<dbReference type="InterPro" id="IPR036389">
    <property type="entry name" value="RNase_III_sf"/>
</dbReference>
<dbReference type="Pfam" id="PF00636">
    <property type="entry name" value="Ribonuclease_3"/>
    <property type="match status" value="1"/>
</dbReference>
<evidence type="ECO:0000256" key="5">
    <source>
        <dbReference type="HAMAP-Rule" id="MF_01468"/>
    </source>
</evidence>
<dbReference type="GO" id="GO:0005737">
    <property type="term" value="C:cytoplasm"/>
    <property type="evidence" value="ECO:0007669"/>
    <property type="project" value="UniProtKB-SubCell"/>
</dbReference>
<dbReference type="InterPro" id="IPR008226">
    <property type="entry name" value="Mini3_fam"/>
</dbReference>
<feature type="domain" description="RNase III" evidence="6">
    <location>
        <begin position="11"/>
        <end position="110"/>
    </location>
</feature>
<dbReference type="AlphaFoldDB" id="A0A0F4LW98"/>
<dbReference type="GO" id="GO:0004525">
    <property type="term" value="F:ribonuclease III activity"/>
    <property type="evidence" value="ECO:0007669"/>
    <property type="project" value="InterPro"/>
</dbReference>
<reference evidence="7 8" key="1">
    <citation type="submission" date="2015-01" db="EMBL/GenBank/DDBJ databases">
        <title>Comparative genomics of the lactic acid bacteria isolated from the honey bee gut.</title>
        <authorList>
            <person name="Ellegaard K.M."/>
            <person name="Tamarit D."/>
            <person name="Javelind E."/>
            <person name="Olofsson T."/>
            <person name="Andersson S.G."/>
            <person name="Vasquez A."/>
        </authorList>
    </citation>
    <scope>NUCLEOTIDE SEQUENCE [LARGE SCALE GENOMIC DNA]</scope>
    <source>
        <strain evidence="7 8">Bin4</strain>
    </source>
</reference>
<protein>
    <recommendedName>
        <fullName evidence="5">Mini-ribonuclease 3</fullName>
        <shortName evidence="5">Mini-3</shortName>
        <shortName evidence="5">Mini-RNase 3</shortName>
        <ecNumber evidence="5">3.1.26.-</ecNumber>
    </recommendedName>
    <alternativeName>
        <fullName evidence="5">Mini-RNase III</fullName>
        <shortName evidence="5">Mini-III</shortName>
    </alternativeName>
</protein>
<comment type="function">
    <text evidence="5">Involved in correct processing of both the 5' and 3' ends of 23S rRNA precursor. Processes 30S rRNA precursor transcript even in absence of ribonuclease 3 (Rnc); Rnc processes 30S rRNA into smaller rRNA precursors.</text>
</comment>
<dbReference type="PANTHER" id="PTHR34276">
    <property type="entry name" value="MINI-RIBONUCLEASE 3"/>
    <property type="match status" value="1"/>
</dbReference>
<sequence length="137" mass="15622">MIDYQQLNGTTLAYLGDAVWEAYVRQHLLQQGLTKVNSLQRRATYFVSAKSQAALVALMRADDYLTADEWDIFRRGRNAKSYTHAKNTSIQTYNISTGFEAVFGYLQISGQSSRLHELATWCLNQVEAGRCNAYHFQ</sequence>
<dbReference type="RefSeq" id="WP_046315698.1">
    <property type="nucleotide sequence ID" value="NZ_JBHSZT010000003.1"/>
</dbReference>
<dbReference type="Proteomes" id="UP000033558">
    <property type="component" value="Unassembled WGS sequence"/>
</dbReference>
<evidence type="ECO:0000259" key="6">
    <source>
        <dbReference type="Pfam" id="PF00636"/>
    </source>
</evidence>
<comment type="cofactor">
    <cofactor evidence="5">
        <name>Mg(2+)</name>
        <dbReference type="ChEBI" id="CHEBI:18420"/>
    </cofactor>
</comment>
<keyword evidence="3 5" id="KW-0255">Endonuclease</keyword>
<comment type="subunit">
    <text evidence="5">Homodimer.</text>
</comment>
<dbReference type="HOGENOM" id="CLU_091169_2_0_9"/>
<evidence type="ECO:0000256" key="4">
    <source>
        <dbReference type="ARBA" id="ARBA00022801"/>
    </source>
</evidence>
<dbReference type="OrthoDB" id="46571at2"/>
<dbReference type="STRING" id="1218492.JG30_03580"/>
<comment type="caution">
    <text evidence="7">The sequence shown here is derived from an EMBL/GenBank/DDBJ whole genome shotgun (WGS) entry which is preliminary data.</text>
</comment>
<dbReference type="HAMAP" id="MF_01468">
    <property type="entry name" value="RNase_Mini_III"/>
    <property type="match status" value="1"/>
</dbReference>
<keyword evidence="5" id="KW-0690">Ribosome biogenesis</keyword>
<evidence type="ECO:0000256" key="1">
    <source>
        <dbReference type="ARBA" id="ARBA00022552"/>
    </source>
</evidence>
<proteinExistence type="inferred from homology"/>
<dbReference type="GO" id="GO:0006364">
    <property type="term" value="P:rRNA processing"/>
    <property type="evidence" value="ECO:0007669"/>
    <property type="project" value="UniProtKB-UniRule"/>
</dbReference>
<dbReference type="PIRSF" id="PIRSF005520">
    <property type="entry name" value="UCP005520"/>
    <property type="match status" value="1"/>
</dbReference>
<dbReference type="PATRIC" id="fig|1218492.5.peg.480"/>
<accession>A0A0F4LW98</accession>
<keyword evidence="5" id="KW-0699">rRNA-binding</keyword>
<feature type="active site" evidence="5">
    <location>
        <position position="17"/>
    </location>
</feature>
<dbReference type="EC" id="3.1.26.-" evidence="5"/>
<dbReference type="PANTHER" id="PTHR34276:SF1">
    <property type="entry name" value="MINI-RIBONUCLEASE 3"/>
    <property type="match status" value="1"/>
</dbReference>
<keyword evidence="5" id="KW-0694">RNA-binding</keyword>
<evidence type="ECO:0000313" key="8">
    <source>
        <dbReference type="Proteomes" id="UP000033558"/>
    </source>
</evidence>
<dbReference type="EMBL" id="JXJQ01000005">
    <property type="protein sequence ID" value="KJY62569.1"/>
    <property type="molecule type" value="Genomic_DNA"/>
</dbReference>
<dbReference type="SUPFAM" id="SSF69065">
    <property type="entry name" value="RNase III domain-like"/>
    <property type="match status" value="1"/>
</dbReference>
<keyword evidence="5" id="KW-0963">Cytoplasm</keyword>
<dbReference type="Gene3D" id="1.10.1520.10">
    <property type="entry name" value="Ribonuclease III domain"/>
    <property type="match status" value="1"/>
</dbReference>
<name>A0A0F4LW98_9LACO</name>
<keyword evidence="1 5" id="KW-0698">rRNA processing</keyword>
<comment type="similarity">
    <text evidence="5">Belongs to the MrnC RNase family.</text>
</comment>